<name>A0ABT1UBB6_9GAMM</name>
<dbReference type="InterPro" id="IPR001343">
    <property type="entry name" value="Hemolysn_Ca-bd"/>
</dbReference>
<dbReference type="InterPro" id="IPR018511">
    <property type="entry name" value="Hemolysin-typ_Ca-bd_CS"/>
</dbReference>
<evidence type="ECO:0000256" key="4">
    <source>
        <dbReference type="SAM" id="MobiDB-lite"/>
    </source>
</evidence>
<feature type="compositionally biased region" description="Acidic residues" evidence="4">
    <location>
        <begin position="235"/>
        <end position="244"/>
    </location>
</feature>
<protein>
    <recommendedName>
        <fullName evidence="7">Calcium-binding protein</fullName>
    </recommendedName>
</protein>
<sequence length="264" mass="26761">DNSASGTLGDIAIISGNITQYAVVRDTVDPDAIQVRQLSGSEVDVLKNIETLRFNNGDVDVSTRNIGEIVEGTASGDSLSGTAGDDLLVGGAGDDTLTAGEGSDTLIGGEGNDLLDGKSDDVAYFSAPSTQFTWVQITSGAQSGGWQVTDTSGTFGVDSVVGISTLRFTDMDVRIGPVPGQVIDGTNFDDALDGTVGDDTLTGFDGNDILNGFRGGDTLLGGPGNDVLDGGADNDTLDGGDDDDRLIGGTGVDKLMGGLGSDRL</sequence>
<evidence type="ECO:0000313" key="6">
    <source>
        <dbReference type="Proteomes" id="UP001524586"/>
    </source>
</evidence>
<comment type="caution">
    <text evidence="5">The sequence shown here is derived from an EMBL/GenBank/DDBJ whole genome shotgun (WGS) entry which is preliminary data.</text>
</comment>
<keyword evidence="2" id="KW-0964">Secreted</keyword>
<dbReference type="EMBL" id="JANIBK010000352">
    <property type="protein sequence ID" value="MCQ8131082.1"/>
    <property type="molecule type" value="Genomic_DNA"/>
</dbReference>
<dbReference type="PANTHER" id="PTHR38340">
    <property type="entry name" value="S-LAYER PROTEIN"/>
    <property type="match status" value="1"/>
</dbReference>
<dbReference type="PROSITE" id="PS00330">
    <property type="entry name" value="HEMOLYSIN_CALCIUM"/>
    <property type="match status" value="5"/>
</dbReference>
<keyword evidence="3" id="KW-0106">Calcium</keyword>
<keyword evidence="6" id="KW-1185">Reference proteome</keyword>
<dbReference type="PANTHER" id="PTHR38340:SF1">
    <property type="entry name" value="S-LAYER PROTEIN"/>
    <property type="match status" value="1"/>
</dbReference>
<evidence type="ECO:0000256" key="1">
    <source>
        <dbReference type="ARBA" id="ARBA00004613"/>
    </source>
</evidence>
<evidence type="ECO:0000313" key="5">
    <source>
        <dbReference type="EMBL" id="MCQ8131082.1"/>
    </source>
</evidence>
<feature type="region of interest" description="Disordered" evidence="4">
    <location>
        <begin position="224"/>
        <end position="244"/>
    </location>
</feature>
<dbReference type="Pfam" id="PF00353">
    <property type="entry name" value="HemolysinCabind"/>
    <property type="match status" value="2"/>
</dbReference>
<organism evidence="5 6">
    <name type="scientific">Methylomonas rivi</name>
    <dbReference type="NCBI Taxonomy" id="2952226"/>
    <lineage>
        <taxon>Bacteria</taxon>
        <taxon>Pseudomonadati</taxon>
        <taxon>Pseudomonadota</taxon>
        <taxon>Gammaproteobacteria</taxon>
        <taxon>Methylococcales</taxon>
        <taxon>Methylococcaceae</taxon>
        <taxon>Methylomonas</taxon>
    </lineage>
</organism>
<dbReference type="SUPFAM" id="SSF51120">
    <property type="entry name" value="beta-Roll"/>
    <property type="match status" value="2"/>
</dbReference>
<dbReference type="PRINTS" id="PR00313">
    <property type="entry name" value="CABNDNGRPT"/>
</dbReference>
<evidence type="ECO:0000256" key="2">
    <source>
        <dbReference type="ARBA" id="ARBA00022525"/>
    </source>
</evidence>
<comment type="subcellular location">
    <subcellularLocation>
        <location evidence="1">Secreted</location>
    </subcellularLocation>
</comment>
<feature type="non-terminal residue" evidence="5">
    <location>
        <position position="264"/>
    </location>
</feature>
<dbReference type="RefSeq" id="WP_371927999.1">
    <property type="nucleotide sequence ID" value="NZ_JANIBK010000352.1"/>
</dbReference>
<accession>A0ABT1UBB6</accession>
<dbReference type="Proteomes" id="UP001524586">
    <property type="component" value="Unassembled WGS sequence"/>
</dbReference>
<reference evidence="5 6" key="1">
    <citation type="submission" date="2022-07" db="EMBL/GenBank/DDBJ databases">
        <title>Methylomonas rivi sp. nov., Methylomonas rosea sp. nov., Methylomonas aureus sp. nov. and Methylomonas subterranea sp. nov., four novel methanotrophs isolated from a freshwater creek and the deep terrestrial subsurface.</title>
        <authorList>
            <person name="Abin C."/>
            <person name="Sankaranarayanan K."/>
            <person name="Garner C."/>
            <person name="Sindelar R."/>
            <person name="Kotary K."/>
            <person name="Garner R."/>
            <person name="Barclay S."/>
            <person name="Lawson P."/>
            <person name="Krumholz L."/>
        </authorList>
    </citation>
    <scope>NUCLEOTIDE SEQUENCE [LARGE SCALE GENOMIC DNA]</scope>
    <source>
        <strain evidence="5 6">WSC-6</strain>
    </source>
</reference>
<gene>
    <name evidence="5" type="ORF">NP596_21685</name>
</gene>
<evidence type="ECO:0008006" key="7">
    <source>
        <dbReference type="Google" id="ProtNLM"/>
    </source>
</evidence>
<dbReference type="Gene3D" id="2.150.10.10">
    <property type="entry name" value="Serralysin-like metalloprotease, C-terminal"/>
    <property type="match status" value="2"/>
</dbReference>
<evidence type="ECO:0000256" key="3">
    <source>
        <dbReference type="ARBA" id="ARBA00022837"/>
    </source>
</evidence>
<feature type="non-terminal residue" evidence="5">
    <location>
        <position position="1"/>
    </location>
</feature>
<dbReference type="InterPro" id="IPR050557">
    <property type="entry name" value="RTX_toxin/Mannuronan_C5-epim"/>
</dbReference>
<dbReference type="InterPro" id="IPR011049">
    <property type="entry name" value="Serralysin-like_metalloprot_C"/>
</dbReference>
<proteinExistence type="predicted"/>